<dbReference type="PANTHER" id="PTHR24223:SF443">
    <property type="entry name" value="MULTIDRUG-RESISTANCE LIKE PROTEIN 1, ISOFORM I"/>
    <property type="match status" value="1"/>
</dbReference>
<keyword evidence="4" id="KW-0677">Repeat</keyword>
<dbReference type="InterPro" id="IPR017871">
    <property type="entry name" value="ABC_transporter-like_CS"/>
</dbReference>
<dbReference type="GO" id="GO:0000329">
    <property type="term" value="C:fungal-type vacuole membrane"/>
    <property type="evidence" value="ECO:0007669"/>
    <property type="project" value="UniProtKB-ARBA"/>
</dbReference>
<dbReference type="InterPro" id="IPR050173">
    <property type="entry name" value="ABC_transporter_C-like"/>
</dbReference>
<evidence type="ECO:0000313" key="12">
    <source>
        <dbReference type="EMBL" id="KAJ3169079.1"/>
    </source>
</evidence>
<evidence type="ECO:0000256" key="4">
    <source>
        <dbReference type="ARBA" id="ARBA00022737"/>
    </source>
</evidence>
<dbReference type="CDD" id="cd18580">
    <property type="entry name" value="ABC_6TM_ABCC_D2"/>
    <property type="match status" value="1"/>
</dbReference>
<accession>A0AAD5TD39</accession>
<feature type="transmembrane region" description="Helical" evidence="9">
    <location>
        <begin position="349"/>
        <end position="369"/>
    </location>
</feature>
<evidence type="ECO:0000256" key="5">
    <source>
        <dbReference type="ARBA" id="ARBA00022741"/>
    </source>
</evidence>
<dbReference type="GO" id="GO:0140359">
    <property type="term" value="F:ABC-type transporter activity"/>
    <property type="evidence" value="ECO:0007669"/>
    <property type="project" value="InterPro"/>
</dbReference>
<dbReference type="CDD" id="cd18579">
    <property type="entry name" value="ABC_6TM_ABCC_D1"/>
    <property type="match status" value="1"/>
</dbReference>
<dbReference type="Proteomes" id="UP001212152">
    <property type="component" value="Unassembled WGS sequence"/>
</dbReference>
<dbReference type="Gene3D" id="3.40.50.300">
    <property type="entry name" value="P-loop containing nucleotide triphosphate hydrolases"/>
    <property type="match status" value="2"/>
</dbReference>
<dbReference type="PROSITE" id="PS50929">
    <property type="entry name" value="ABC_TM1F"/>
    <property type="match status" value="2"/>
</dbReference>
<dbReference type="GO" id="GO:0016887">
    <property type="term" value="F:ATP hydrolysis activity"/>
    <property type="evidence" value="ECO:0007669"/>
    <property type="project" value="InterPro"/>
</dbReference>
<evidence type="ECO:0000256" key="6">
    <source>
        <dbReference type="ARBA" id="ARBA00022840"/>
    </source>
</evidence>
<dbReference type="InterPro" id="IPR027417">
    <property type="entry name" value="P-loop_NTPase"/>
</dbReference>
<comment type="caution">
    <text evidence="12">The sequence shown here is derived from an EMBL/GenBank/DDBJ whole genome shotgun (WGS) entry which is preliminary data.</text>
</comment>
<dbReference type="InterPro" id="IPR003439">
    <property type="entry name" value="ABC_transporter-like_ATP-bd"/>
</dbReference>
<dbReference type="PROSITE" id="PS50893">
    <property type="entry name" value="ABC_TRANSPORTER_2"/>
    <property type="match status" value="2"/>
</dbReference>
<dbReference type="EMBL" id="JADGJQ010000111">
    <property type="protein sequence ID" value="KAJ3169079.1"/>
    <property type="molecule type" value="Genomic_DNA"/>
</dbReference>
<dbReference type="Gene3D" id="1.20.1560.10">
    <property type="entry name" value="ABC transporter type 1, transmembrane domain"/>
    <property type="match status" value="2"/>
</dbReference>
<dbReference type="FunFam" id="3.40.50.300:FF:000630">
    <property type="entry name" value="ATP-binding cassette (ABC) transporter, putative"/>
    <property type="match status" value="1"/>
</dbReference>
<dbReference type="SUPFAM" id="SSF90123">
    <property type="entry name" value="ABC transporter transmembrane region"/>
    <property type="match status" value="2"/>
</dbReference>
<feature type="domain" description="ABC transporter" evidence="10">
    <location>
        <begin position="1073"/>
        <end position="1309"/>
    </location>
</feature>
<keyword evidence="6" id="KW-0067">ATP-binding</keyword>
<feature type="transmembrane region" description="Helical" evidence="9">
    <location>
        <begin position="983"/>
        <end position="1003"/>
    </location>
</feature>
<dbReference type="SMART" id="SM00382">
    <property type="entry name" value="AAA"/>
    <property type="match status" value="2"/>
</dbReference>
<dbReference type="InterPro" id="IPR003593">
    <property type="entry name" value="AAA+_ATPase"/>
</dbReference>
<evidence type="ECO:0000256" key="2">
    <source>
        <dbReference type="ARBA" id="ARBA00022448"/>
    </source>
</evidence>
<feature type="transmembrane region" description="Helical" evidence="9">
    <location>
        <begin position="865"/>
        <end position="888"/>
    </location>
</feature>
<feature type="transmembrane region" description="Helical" evidence="9">
    <location>
        <begin position="218"/>
        <end position="236"/>
    </location>
</feature>
<dbReference type="InterPro" id="IPR036640">
    <property type="entry name" value="ABC1_TM_sf"/>
</dbReference>
<dbReference type="InterPro" id="IPR011527">
    <property type="entry name" value="ABC1_TM_dom"/>
</dbReference>
<keyword evidence="7 9" id="KW-1133">Transmembrane helix</keyword>
<feature type="transmembrane region" description="Helical" evidence="9">
    <location>
        <begin position="242"/>
        <end position="265"/>
    </location>
</feature>
<dbReference type="CDD" id="cd03244">
    <property type="entry name" value="ABCC_MRP_domain2"/>
    <property type="match status" value="1"/>
</dbReference>
<keyword evidence="13" id="KW-1185">Reference proteome</keyword>
<feature type="domain" description="ABC transmembrane type-1" evidence="11">
    <location>
        <begin position="780"/>
        <end position="1034"/>
    </location>
</feature>
<evidence type="ECO:0000259" key="10">
    <source>
        <dbReference type="PROSITE" id="PS50893"/>
    </source>
</evidence>
<feature type="transmembrane region" description="Helical" evidence="9">
    <location>
        <begin position="798"/>
        <end position="822"/>
    </location>
</feature>
<protein>
    <recommendedName>
        <fullName evidence="14">P-loop containing nucleoside triphosphate hydrolase protein</fullName>
    </recommendedName>
</protein>
<dbReference type="Pfam" id="PF00664">
    <property type="entry name" value="ABC_membrane"/>
    <property type="match status" value="2"/>
</dbReference>
<sequence>MSRQKQGPPKVTAGLPQDVSRNFFSYFTYSWISPLLALGRIRPLQEEDLPNVPRTKQAQQMSETCDPYWTAYYQYAKSPSSTPPPSLFRTLAARFWVTALLSFTNRSVTVATAILMPLLISGAIDVLQPETPPGSTFFSSIYIYAGVYFAMSILDSLCAFTESAINLDLQIQLRAVLQTAVYRKSLRLSPEARVTHSSGTINSLVDVDVGLLSTFSDFFNTAIACALQIALAIYFISKSLGVTSYITAGVFCSISLIIIGCMPLLGSGQKMYLKALDERTRLLREFLYGIKSLKMEAMERVFADRISAARAEQLIGLRKFIVPLCLVFTLAIIQQDFLGTLTIVSFSKLGGAITASNVFTILGFLGALMMPSGRIGGAIGTLMQMRQSFARVAEYLCAAEIRPDEIASITGQQQTQQDGSAVAIRLNNASFTWMHAKEDEDLKKKEIDEVDTNVTVVEMTKVPDVGVTPSAAAGEADSTAFSLRNLDLEIPRGQLVVVVGSVASGKSSLFSALTGTMKKTCGEATLFGTVAYCAQEPWIVSGTVEENILGLFSSGKTSADARHAAELACLAQDLEILPSNLGTRVGEKGISLSGGQRARVALARAIASDADILLLDDPLAALDARVGKVIFEDTICGALRDKTRVLVTHQLQFAAKADVVMVLDHGRIAETGAFRDLLADKESRLSFLMSLYKLDEDDSTAPTGDAALAGDARDELAKEARQAVAEYEAEKEVAEDRRVGTVGLSTYLSYARAAGWWSIAFLGVMWPIVTAASAWQQIQLVQWSSNSLGWSDEKYFNVFWATGIVKTLAFLSLNWSAFYAAFGASNKFHDTAMLGLVNAKMGWLEGEPVGRILNRMTADVQSLDFEYSALAVNFYGIMSAMFYTVIILAYTTPYMLLGFVALAVPSTLAFRYFQSSYRELKRLSSILKSPLSAHMSESLNGIETISAYCSGPRFIVRQYATTDLANKAILLLGSAKLWISLRLSVLSAFILLLSLLLAGAGVLSPNAVGLSLVSSISLGSELVRALLLLGDVEATFNAVERLDHYSRQIPAESAQIDAKDVPIDWPRTGGISLRNLEVRYSADAAPPVISDLTLDIAAGEHVALVGRTGAGKSSLMLALFRIVEPSGGAIYIDGVDIATLSLATLRGRPAGLTIIPQEPVLFSGSFRYNLDMMGTRPDDELWAALELTGMKAHVAAMADRLDATIADGGKNLSAGQRQLLCLAKAMLAKPKILVLDEASSAIDAEANQLLLAAVLTQFKHTTVISIAHRLNSVAGFDRVAVLDRGRLVELGSPAELLERNDGGGQFAEMVAATGPANAGVIRDIAIKKRELDAAARMTEL</sequence>
<comment type="subcellular location">
    <subcellularLocation>
        <location evidence="1">Vacuole membrane</location>
        <topology evidence="1">Multi-pass membrane protein</topology>
    </subcellularLocation>
</comment>
<feature type="domain" description="ABC transporter" evidence="10">
    <location>
        <begin position="460"/>
        <end position="690"/>
    </location>
</feature>
<evidence type="ECO:0000313" key="13">
    <source>
        <dbReference type="Proteomes" id="UP001212152"/>
    </source>
</evidence>
<dbReference type="SUPFAM" id="SSF52540">
    <property type="entry name" value="P-loop containing nucleoside triphosphate hydrolases"/>
    <property type="match status" value="2"/>
</dbReference>
<evidence type="ECO:0000256" key="9">
    <source>
        <dbReference type="SAM" id="Phobius"/>
    </source>
</evidence>
<feature type="transmembrane region" description="Helical" evidence="9">
    <location>
        <begin position="95"/>
        <end position="121"/>
    </location>
</feature>
<evidence type="ECO:0000256" key="8">
    <source>
        <dbReference type="ARBA" id="ARBA00023136"/>
    </source>
</evidence>
<dbReference type="Pfam" id="PF00005">
    <property type="entry name" value="ABC_tran"/>
    <property type="match status" value="2"/>
</dbReference>
<feature type="transmembrane region" description="Helical" evidence="9">
    <location>
        <begin position="754"/>
        <end position="778"/>
    </location>
</feature>
<evidence type="ECO:0000259" key="11">
    <source>
        <dbReference type="PROSITE" id="PS50929"/>
    </source>
</evidence>
<proteinExistence type="predicted"/>
<keyword evidence="8 9" id="KW-0472">Membrane</keyword>
<evidence type="ECO:0000256" key="7">
    <source>
        <dbReference type="ARBA" id="ARBA00022989"/>
    </source>
</evidence>
<organism evidence="12 13">
    <name type="scientific">Geranomyces variabilis</name>
    <dbReference type="NCBI Taxonomy" id="109894"/>
    <lineage>
        <taxon>Eukaryota</taxon>
        <taxon>Fungi</taxon>
        <taxon>Fungi incertae sedis</taxon>
        <taxon>Chytridiomycota</taxon>
        <taxon>Chytridiomycota incertae sedis</taxon>
        <taxon>Chytridiomycetes</taxon>
        <taxon>Spizellomycetales</taxon>
        <taxon>Powellomycetaceae</taxon>
        <taxon>Geranomyces</taxon>
    </lineage>
</organism>
<dbReference type="PANTHER" id="PTHR24223">
    <property type="entry name" value="ATP-BINDING CASSETTE SUB-FAMILY C"/>
    <property type="match status" value="1"/>
</dbReference>
<keyword evidence="5" id="KW-0547">Nucleotide-binding</keyword>
<name>A0AAD5TD39_9FUNG</name>
<feature type="domain" description="ABC transmembrane type-1" evidence="11">
    <location>
        <begin position="108"/>
        <end position="384"/>
    </location>
</feature>
<dbReference type="InterPro" id="IPR044746">
    <property type="entry name" value="ABCC_6TM_D1"/>
</dbReference>
<gene>
    <name evidence="12" type="ORF">HDU87_000864</name>
</gene>
<keyword evidence="2" id="KW-0813">Transport</keyword>
<feature type="transmembrane region" description="Helical" evidence="9">
    <location>
        <begin position="141"/>
        <end position="160"/>
    </location>
</feature>
<dbReference type="InterPro" id="IPR044726">
    <property type="entry name" value="ABCC_6TM_D2"/>
</dbReference>
<evidence type="ECO:0000256" key="1">
    <source>
        <dbReference type="ARBA" id="ARBA00004128"/>
    </source>
</evidence>
<keyword evidence="3 9" id="KW-0812">Transmembrane</keyword>
<dbReference type="FunFam" id="3.40.50.300:FF:000997">
    <property type="entry name" value="Multidrug resistance-associated protein 1"/>
    <property type="match status" value="1"/>
</dbReference>
<feature type="transmembrane region" description="Helical" evidence="9">
    <location>
        <begin position="894"/>
        <end position="913"/>
    </location>
</feature>
<reference evidence="12" key="1">
    <citation type="submission" date="2020-05" db="EMBL/GenBank/DDBJ databases">
        <title>Phylogenomic resolution of chytrid fungi.</title>
        <authorList>
            <person name="Stajich J.E."/>
            <person name="Amses K."/>
            <person name="Simmons R."/>
            <person name="Seto K."/>
            <person name="Myers J."/>
            <person name="Bonds A."/>
            <person name="Quandt C.A."/>
            <person name="Barry K."/>
            <person name="Liu P."/>
            <person name="Grigoriev I."/>
            <person name="Longcore J.E."/>
            <person name="James T.Y."/>
        </authorList>
    </citation>
    <scope>NUCLEOTIDE SEQUENCE</scope>
    <source>
        <strain evidence="12">JEL0379</strain>
    </source>
</reference>
<evidence type="ECO:0000256" key="3">
    <source>
        <dbReference type="ARBA" id="ARBA00022692"/>
    </source>
</evidence>
<evidence type="ECO:0008006" key="14">
    <source>
        <dbReference type="Google" id="ProtNLM"/>
    </source>
</evidence>
<dbReference type="GO" id="GO:0005524">
    <property type="term" value="F:ATP binding"/>
    <property type="evidence" value="ECO:0007669"/>
    <property type="project" value="UniProtKB-KW"/>
</dbReference>
<feature type="transmembrane region" description="Helical" evidence="9">
    <location>
        <begin position="320"/>
        <end position="343"/>
    </location>
</feature>
<dbReference type="PROSITE" id="PS00211">
    <property type="entry name" value="ABC_TRANSPORTER_1"/>
    <property type="match status" value="2"/>
</dbReference>